<comment type="subcellular location">
    <subcellularLocation>
        <location evidence="1">Nucleus</location>
    </subcellularLocation>
</comment>
<feature type="region of interest" description="Disordered" evidence="4">
    <location>
        <begin position="1045"/>
        <end position="1074"/>
    </location>
</feature>
<dbReference type="SUPFAM" id="SSF117289">
    <property type="entry name" value="Nucleoporin domain"/>
    <property type="match status" value="1"/>
</dbReference>
<evidence type="ECO:0000256" key="1">
    <source>
        <dbReference type="ARBA" id="ARBA00004123"/>
    </source>
</evidence>
<feature type="compositionally biased region" description="Gly residues" evidence="4">
    <location>
        <begin position="802"/>
        <end position="814"/>
    </location>
</feature>
<dbReference type="GO" id="GO:0006606">
    <property type="term" value="P:protein import into nucleus"/>
    <property type="evidence" value="ECO:0007669"/>
    <property type="project" value="TreeGrafter"/>
</dbReference>
<dbReference type="Gene3D" id="2.130.10.10">
    <property type="entry name" value="YVTN repeat-like/Quinoprotein amine dehydrogenase"/>
    <property type="match status" value="1"/>
</dbReference>
<evidence type="ECO:0000256" key="4">
    <source>
        <dbReference type="SAM" id="MobiDB-lite"/>
    </source>
</evidence>
<feature type="compositionally biased region" description="Pro residues" evidence="4">
    <location>
        <begin position="1008"/>
        <end position="1021"/>
    </location>
</feature>
<dbReference type="PANTHER" id="PTHR23193">
    <property type="entry name" value="NUCLEAR PORE COMPLEX PROTEIN NUP"/>
    <property type="match status" value="1"/>
</dbReference>
<gene>
    <name evidence="6" type="ORF">QBC37DRAFT_407770</name>
</gene>
<proteinExistence type="predicted"/>
<evidence type="ECO:0000259" key="5">
    <source>
        <dbReference type="Pfam" id="PF16755"/>
    </source>
</evidence>
<evidence type="ECO:0000313" key="7">
    <source>
        <dbReference type="Proteomes" id="UP001301769"/>
    </source>
</evidence>
<comment type="caution">
    <text evidence="6">The sequence shown here is derived from an EMBL/GenBank/DDBJ whole genome shotgun (WGS) entry which is preliminary data.</text>
</comment>
<name>A0AAN6YKH2_9PEZI</name>
<keyword evidence="2" id="KW-0813">Transport</keyword>
<sequence length="1448" mass="152649">MAWDDLEVIQTETLGFLTLAGDAKVQLTSRWSDVPSPTAQLLSIASRKGLVAAAGPDAVCIASTDSVRKAFEAPKTGDSEVRPFEPQARLPLPFRISQLAFTADERYLLLSAESGGGLAVYDVQSLADGATKAAFELNTNNESLRCLVPNPSPELAKHCAIVTTNGNLYMANLDDRQLVSGANGPTLRSQVSCAAWSTKGKQLVAGMADGSLYQMTPDGTEKGHIPKPPSLGDYHVGSVSWLENNVFLVVHIANNQQDAGVYHIITRQPGENPSFTFQKLTDPVQPFTTDKVPHHTILRLKDFPPNLQDLLLVSSTATESIGLLTRSKTPLASDNPVTGEFTTTELADDSRRAQLPMSDSFEDTYPIGVALDFSSKNKVYKPIPADEIEESPGPLPGLWVLNNEGVLASWWVVYNDSIRSGTTYPEITATDAPAPTAQPVSTSTTTALPSALSGAFASSSSASQPSLPTAAPNFGSSSFGKPSAFGQPSLGLGAKTSVWGGGATSTAAAPAFGQSGFGSAPGTPGKLFGSGAAASPGTSGGFAGFAKPGNAGGFASFAKPETSGGFASLAKGSGGTFGSGGPASSGASVFGSKSGGAFASPAPEVSMDSDTAFPPPSAKKADSTPSFGSSPFVLGSTWKADPSASNDEKPTGGDKDKSLFGGGFGLSLKDAAEEPAAESKDEDMDAPTPAPVEKSRSPFGIADQGKTPSIFGKAEEKSSVFGTTPKPEEQASSVFGSAFKPQENTSSLFGGAPKPQDKAKSVFDEKESTTPTATPAPQKFDFKSASASTGSNLFGTKPPASGGSGGLFGTGYIGSGTQSNIFGSPPKVKTEEEDDEVNLKDIPEAPLPPDTTTLQTPTKATDAPLPPDFLSKTPAVKEEASTPADETPLPLKSTQKVASDMPLPPDFLAKPTNESSFKVPPAPSSSEEGEFSDEEDEVDEEDAGNGSEGSGVDVAKDLSPTSGFPTQTPGFTPQSSFGGMAGSAYSTISRSEVEGRPSLFGEIKNAPPLFPKPGPLSPRSPSPVRSAVRPSIFRDSARSVSAPGLASQFLGKRSQQPQSGSGLAASMRTLPVDPNVQAQRKLAEKREAEERMLFDPEDEGIQQILHSEVEPTLHMNEFLVVDQKLELDDRLGREDVPVHCEALWRDINRMIDKLGLNSRSLKAFILGHSQYHEDGRHKEDLENDDDWILVEAKDLGEIIDDELAADLEDGRLKDIEQTEAAIHALARDLVKLRAKEEDIRRLMLSQTDPDQVAISKSIPLSAEQSAQQNELRRAFLNFSNLLAEAEEALTMLKTKLASAGGPSGKAPVPTVEAIIRTINKMTTMAEKRSGDIDVLENQMRRLRFSSVGLNGASPARSREGSPFVGGASLLATPSKRASLMSPERMMRESTSSPGPYRAGTPRKKVSMFTEEEKKTIRAKADKRKAMLNLLATSLEKAGPNVSRLRDDD</sequence>
<dbReference type="Proteomes" id="UP001301769">
    <property type="component" value="Unassembled WGS sequence"/>
</dbReference>
<evidence type="ECO:0000313" key="6">
    <source>
        <dbReference type="EMBL" id="KAK4220078.1"/>
    </source>
</evidence>
<keyword evidence="7" id="KW-1185">Reference proteome</keyword>
<accession>A0AAN6YKH2</accession>
<dbReference type="InterPro" id="IPR015943">
    <property type="entry name" value="WD40/YVTN_repeat-like_dom_sf"/>
</dbReference>
<feature type="compositionally biased region" description="Acidic residues" evidence="4">
    <location>
        <begin position="927"/>
        <end position="943"/>
    </location>
</feature>
<dbReference type="InterPro" id="IPR026054">
    <property type="entry name" value="Nucleoporin"/>
</dbReference>
<dbReference type="PANTHER" id="PTHR23193:SF23">
    <property type="entry name" value="NUCLEAR PORE COMPLEX PROTEIN NUP153"/>
    <property type="match status" value="1"/>
</dbReference>
<evidence type="ECO:0000256" key="2">
    <source>
        <dbReference type="ARBA" id="ARBA00022448"/>
    </source>
</evidence>
<feature type="compositionally biased region" description="Basic and acidic residues" evidence="4">
    <location>
        <begin position="755"/>
        <end position="768"/>
    </location>
</feature>
<dbReference type="FunFam" id="2.130.10.10:FF:000645">
    <property type="entry name" value="Putative nuclear pore complex subunit Nup159"/>
    <property type="match status" value="1"/>
</dbReference>
<feature type="compositionally biased region" description="Low complexity" evidence="4">
    <location>
        <begin position="850"/>
        <end position="863"/>
    </location>
</feature>
<feature type="compositionally biased region" description="Polar residues" evidence="4">
    <location>
        <begin position="959"/>
        <end position="977"/>
    </location>
</feature>
<dbReference type="GO" id="GO:0008139">
    <property type="term" value="F:nuclear localization sequence binding"/>
    <property type="evidence" value="ECO:0007669"/>
    <property type="project" value="TreeGrafter"/>
</dbReference>
<reference evidence="6" key="2">
    <citation type="submission" date="2023-05" db="EMBL/GenBank/DDBJ databases">
        <authorList>
            <consortium name="Lawrence Berkeley National Laboratory"/>
            <person name="Steindorff A."/>
            <person name="Hensen N."/>
            <person name="Bonometti L."/>
            <person name="Westerberg I."/>
            <person name="Brannstrom I.O."/>
            <person name="Guillou S."/>
            <person name="Cros-Aarteil S."/>
            <person name="Calhoun S."/>
            <person name="Haridas S."/>
            <person name="Kuo A."/>
            <person name="Mondo S."/>
            <person name="Pangilinan J."/>
            <person name="Riley R."/>
            <person name="Labutti K."/>
            <person name="Andreopoulos B."/>
            <person name="Lipzen A."/>
            <person name="Chen C."/>
            <person name="Yanf M."/>
            <person name="Daum C."/>
            <person name="Ng V."/>
            <person name="Clum A."/>
            <person name="Ohm R."/>
            <person name="Martin F."/>
            <person name="Silar P."/>
            <person name="Natvig D."/>
            <person name="Lalanne C."/>
            <person name="Gautier V."/>
            <person name="Ament-Velasquez S.L."/>
            <person name="Kruys A."/>
            <person name="Hutchinson M.I."/>
            <person name="Powell A.J."/>
            <person name="Barry K."/>
            <person name="Miller A.N."/>
            <person name="Grigoriev I.V."/>
            <person name="Debuchy R."/>
            <person name="Gladieux P."/>
            <person name="Thoren M.H."/>
            <person name="Johannesson H."/>
        </authorList>
    </citation>
    <scope>NUCLEOTIDE SEQUENCE</scope>
    <source>
        <strain evidence="6">PSN293</strain>
    </source>
</reference>
<feature type="region of interest" description="Disordered" evidence="4">
    <location>
        <begin position="1380"/>
        <end position="1411"/>
    </location>
</feature>
<evidence type="ECO:0000256" key="3">
    <source>
        <dbReference type="ARBA" id="ARBA00023242"/>
    </source>
</evidence>
<dbReference type="GO" id="GO:0005643">
    <property type="term" value="C:nuclear pore"/>
    <property type="evidence" value="ECO:0007669"/>
    <property type="project" value="TreeGrafter"/>
</dbReference>
<feature type="compositionally biased region" description="Polar residues" evidence="4">
    <location>
        <begin position="785"/>
        <end position="794"/>
    </location>
</feature>
<feature type="compositionally biased region" description="Basic and acidic residues" evidence="4">
    <location>
        <begin position="646"/>
        <end position="658"/>
    </location>
</feature>
<organism evidence="6 7">
    <name type="scientific">Rhypophila decipiens</name>
    <dbReference type="NCBI Taxonomy" id="261697"/>
    <lineage>
        <taxon>Eukaryota</taxon>
        <taxon>Fungi</taxon>
        <taxon>Dikarya</taxon>
        <taxon>Ascomycota</taxon>
        <taxon>Pezizomycotina</taxon>
        <taxon>Sordariomycetes</taxon>
        <taxon>Sordariomycetidae</taxon>
        <taxon>Sordariales</taxon>
        <taxon>Naviculisporaceae</taxon>
        <taxon>Rhypophila</taxon>
    </lineage>
</organism>
<dbReference type="GO" id="GO:0006405">
    <property type="term" value="P:RNA export from nucleus"/>
    <property type="evidence" value="ECO:0007669"/>
    <property type="project" value="TreeGrafter"/>
</dbReference>
<feature type="compositionally biased region" description="Acidic residues" evidence="4">
    <location>
        <begin position="673"/>
        <end position="685"/>
    </location>
</feature>
<dbReference type="EMBL" id="MU858045">
    <property type="protein sequence ID" value="KAK4220078.1"/>
    <property type="molecule type" value="Genomic_DNA"/>
</dbReference>
<dbReference type="Pfam" id="PF16755">
    <property type="entry name" value="Beta-prop_NUP159_NUP214"/>
    <property type="match status" value="1"/>
</dbReference>
<keyword evidence="3" id="KW-0539">Nucleus</keyword>
<reference evidence="6" key="1">
    <citation type="journal article" date="2023" name="Mol. Phylogenet. Evol.">
        <title>Genome-scale phylogeny and comparative genomics of the fungal order Sordariales.</title>
        <authorList>
            <person name="Hensen N."/>
            <person name="Bonometti L."/>
            <person name="Westerberg I."/>
            <person name="Brannstrom I.O."/>
            <person name="Guillou S."/>
            <person name="Cros-Aarteil S."/>
            <person name="Calhoun S."/>
            <person name="Haridas S."/>
            <person name="Kuo A."/>
            <person name="Mondo S."/>
            <person name="Pangilinan J."/>
            <person name="Riley R."/>
            <person name="LaButti K."/>
            <person name="Andreopoulos B."/>
            <person name="Lipzen A."/>
            <person name="Chen C."/>
            <person name="Yan M."/>
            <person name="Daum C."/>
            <person name="Ng V."/>
            <person name="Clum A."/>
            <person name="Steindorff A."/>
            <person name="Ohm R.A."/>
            <person name="Martin F."/>
            <person name="Silar P."/>
            <person name="Natvig D.O."/>
            <person name="Lalanne C."/>
            <person name="Gautier V."/>
            <person name="Ament-Velasquez S.L."/>
            <person name="Kruys A."/>
            <person name="Hutchinson M.I."/>
            <person name="Powell A.J."/>
            <person name="Barry K."/>
            <person name="Miller A.N."/>
            <person name="Grigoriev I.V."/>
            <person name="Debuchy R."/>
            <person name="Gladieux P."/>
            <person name="Hiltunen Thoren M."/>
            <person name="Johannesson H."/>
        </authorList>
    </citation>
    <scope>NUCLEOTIDE SEQUENCE</scope>
    <source>
        <strain evidence="6">PSN293</strain>
    </source>
</reference>
<protein>
    <recommendedName>
        <fullName evidence="5">Nucleoporin Nup159/Nup146 N-terminal domain-containing protein</fullName>
    </recommendedName>
</protein>
<feature type="domain" description="Nucleoporin Nup159/Nup146 N-terminal" evidence="5">
    <location>
        <begin position="35"/>
        <end position="407"/>
    </location>
</feature>
<feature type="region of interest" description="Disordered" evidence="4">
    <location>
        <begin position="601"/>
        <end position="1028"/>
    </location>
</feature>
<dbReference type="InterPro" id="IPR039462">
    <property type="entry name" value="Nup159/Nup146_N"/>
</dbReference>
<dbReference type="GO" id="GO:0017056">
    <property type="term" value="F:structural constituent of nuclear pore"/>
    <property type="evidence" value="ECO:0007669"/>
    <property type="project" value="TreeGrafter"/>
</dbReference>